<dbReference type="AlphaFoldDB" id="A0A7J9UUA9"/>
<feature type="transmembrane region" description="Helical" evidence="2">
    <location>
        <begin position="127"/>
        <end position="153"/>
    </location>
</feature>
<proteinExistence type="predicted"/>
<keyword evidence="4" id="KW-1185">Reference proteome</keyword>
<feature type="region of interest" description="Disordered" evidence="1">
    <location>
        <begin position="1"/>
        <end position="56"/>
    </location>
</feature>
<feature type="transmembrane region" description="Helical" evidence="2">
    <location>
        <begin position="159"/>
        <end position="179"/>
    </location>
</feature>
<evidence type="ECO:0000256" key="2">
    <source>
        <dbReference type="SAM" id="Phobius"/>
    </source>
</evidence>
<evidence type="ECO:0000313" key="4">
    <source>
        <dbReference type="Proteomes" id="UP000429644"/>
    </source>
</evidence>
<feature type="non-terminal residue" evidence="3">
    <location>
        <position position="1"/>
    </location>
</feature>
<feature type="transmembrane region" description="Helical" evidence="2">
    <location>
        <begin position="74"/>
        <end position="93"/>
    </location>
</feature>
<evidence type="ECO:0000313" key="3">
    <source>
        <dbReference type="EMBL" id="MPV88092.1"/>
    </source>
</evidence>
<organism evidence="3 4">
    <name type="scientific">Georgenia ruanii</name>
    <dbReference type="NCBI Taxonomy" id="348442"/>
    <lineage>
        <taxon>Bacteria</taxon>
        <taxon>Bacillati</taxon>
        <taxon>Actinomycetota</taxon>
        <taxon>Actinomycetes</taxon>
        <taxon>Micrococcales</taxon>
        <taxon>Bogoriellaceae</taxon>
        <taxon>Georgenia</taxon>
    </lineage>
</organism>
<feature type="compositionally biased region" description="Gly residues" evidence="1">
    <location>
        <begin position="26"/>
        <end position="37"/>
    </location>
</feature>
<feature type="transmembrane region" description="Helical" evidence="2">
    <location>
        <begin position="99"/>
        <end position="120"/>
    </location>
</feature>
<protein>
    <submittedName>
        <fullName evidence="3">Uncharacterized protein</fullName>
    </submittedName>
</protein>
<gene>
    <name evidence="3" type="ORF">GB882_05380</name>
</gene>
<name>A0A7J9UUA9_9MICO</name>
<keyword evidence="2" id="KW-1133">Transmembrane helix</keyword>
<dbReference type="EMBL" id="WHPD01001182">
    <property type="protein sequence ID" value="MPV88092.1"/>
    <property type="molecule type" value="Genomic_DNA"/>
</dbReference>
<dbReference type="RefSeq" id="WP_152230737.1">
    <property type="nucleotide sequence ID" value="NZ_BAAAOT010000003.1"/>
</dbReference>
<reference evidence="3 4" key="1">
    <citation type="submission" date="2019-10" db="EMBL/GenBank/DDBJ databases">
        <title>Georgenia wutianyii sp. nov. and Georgenia yuyongxinii sp. nov. isolated from plateau pika (Ochotona curzoniae) in the Qinghai-Tibet plateau of China.</title>
        <authorList>
            <person name="Tian Z."/>
        </authorList>
    </citation>
    <scope>NUCLEOTIDE SEQUENCE [LARGE SCALE GENOMIC DNA]</scope>
    <source>
        <strain evidence="3 4">JCM 15130</strain>
    </source>
</reference>
<dbReference type="Proteomes" id="UP000429644">
    <property type="component" value="Unassembled WGS sequence"/>
</dbReference>
<keyword evidence="2" id="KW-0812">Transmembrane</keyword>
<evidence type="ECO:0000256" key="1">
    <source>
        <dbReference type="SAM" id="MobiDB-lite"/>
    </source>
</evidence>
<comment type="caution">
    <text evidence="3">The sequence shown here is derived from an EMBL/GenBank/DDBJ whole genome shotgun (WGS) entry which is preliminary data.</text>
</comment>
<keyword evidence="2" id="KW-0472">Membrane</keyword>
<accession>A0A7J9UUA9</accession>
<feature type="compositionally biased region" description="Low complexity" evidence="1">
    <location>
        <begin position="38"/>
        <end position="50"/>
    </location>
</feature>
<sequence>MDEPGSGSTRHREPLAAGGPVDRGTVDGGTVDGGTIDGGTAVTASAAPATGSGGGADMRPAGLGWRRLLTDGHVAMSAALVTAAALAVAAYAVPAPPPLRAVLTLPFLLVGPGLAVIRLIRIPSRLAVLALAVATSLVLDEATAMVAMYAGVWSPGGCLAVLAVLTSAVAIVPHLRAVVTAGGGRHALSSQ</sequence>